<accession>A0A317XTR4</accession>
<dbReference type="InParanoid" id="A0A317XTR4"/>
<proteinExistence type="predicted"/>
<organism evidence="1 2">
    <name type="scientific">Testicularia cyperi</name>
    <dbReference type="NCBI Taxonomy" id="1882483"/>
    <lineage>
        <taxon>Eukaryota</taxon>
        <taxon>Fungi</taxon>
        <taxon>Dikarya</taxon>
        <taxon>Basidiomycota</taxon>
        <taxon>Ustilaginomycotina</taxon>
        <taxon>Ustilaginomycetes</taxon>
        <taxon>Ustilaginales</taxon>
        <taxon>Anthracoideaceae</taxon>
        <taxon>Testicularia</taxon>
    </lineage>
</organism>
<dbReference type="EMBL" id="KZ819190">
    <property type="protein sequence ID" value="PWZ01308.1"/>
    <property type="molecule type" value="Genomic_DNA"/>
</dbReference>
<dbReference type="Proteomes" id="UP000246740">
    <property type="component" value="Unassembled WGS sequence"/>
</dbReference>
<evidence type="ECO:0000313" key="2">
    <source>
        <dbReference type="Proteomes" id="UP000246740"/>
    </source>
</evidence>
<sequence>MAKAACTFFDKTAPRSSLLSSWPGRGCLVAVLPRPFLEHVTGTGRLAPSASRHRAVSTSSLRQIRLGPTEAFGRAVSASSRRAVLGSTRHNEPNGRQHPSSSLRDTKAFIALMLSTAAVKFPRAAYSTSTIIFIVHQQYVRALATELSVPESDLHPDMQRTRGTTAHAPLSLAQLATQLEPHYCTVLATVLSMRPRLCTLILGTLQYSSS</sequence>
<dbReference type="AlphaFoldDB" id="A0A317XTR4"/>
<evidence type="ECO:0000313" key="1">
    <source>
        <dbReference type="EMBL" id="PWZ01308.1"/>
    </source>
</evidence>
<name>A0A317XTR4_9BASI</name>
<keyword evidence="2" id="KW-1185">Reference proteome</keyword>
<protein>
    <submittedName>
        <fullName evidence="1">Uncharacterized protein</fullName>
    </submittedName>
</protein>
<reference evidence="1 2" key="1">
    <citation type="journal article" date="2018" name="Mol. Biol. Evol.">
        <title>Broad Genomic Sampling Reveals a Smut Pathogenic Ancestry of the Fungal Clade Ustilaginomycotina.</title>
        <authorList>
            <person name="Kijpornyongpan T."/>
            <person name="Mondo S.J."/>
            <person name="Barry K."/>
            <person name="Sandor L."/>
            <person name="Lee J."/>
            <person name="Lipzen A."/>
            <person name="Pangilinan J."/>
            <person name="LaButti K."/>
            <person name="Hainaut M."/>
            <person name="Henrissat B."/>
            <person name="Grigoriev I.V."/>
            <person name="Spatafora J.W."/>
            <person name="Aime M.C."/>
        </authorList>
    </citation>
    <scope>NUCLEOTIDE SEQUENCE [LARGE SCALE GENOMIC DNA]</scope>
    <source>
        <strain evidence="1 2">MCA 3645</strain>
    </source>
</reference>
<gene>
    <name evidence="1" type="ORF">BCV70DRAFT_198737</name>
</gene>